<dbReference type="RefSeq" id="XP_025514144.1">
    <property type="nucleotide sequence ID" value="XM_025664004.1"/>
</dbReference>
<dbReference type="AlphaFoldDB" id="A0A8G1QZ37"/>
<name>A0A8G1QZ37_9EURO</name>
<dbReference type="EMBL" id="KZ825066">
    <property type="protein sequence ID" value="RAH56222.1"/>
    <property type="molecule type" value="Genomic_DNA"/>
</dbReference>
<sequence length="197" mass="21910">MTQNRSASVRITANINHLSSTTLGSTASPMKEVIEFKLMSEPICPSILSLYISTSATRDPVTDIIDTSQNTIIGTRTSFVTFNLAMSLVLLHRARFCCEGVISWSMIQASSVRGSITQQPEPQTQDAGISSWFIFVVESVTIPRHLRFVYNLRPLAGLKLEHAFFDRAPMDIFSCAVYALVEDIVPRQAWHLTVSEV</sequence>
<keyword evidence="2" id="KW-1185">Reference proteome</keyword>
<evidence type="ECO:0000313" key="2">
    <source>
        <dbReference type="Proteomes" id="UP000249526"/>
    </source>
</evidence>
<evidence type="ECO:0000313" key="1">
    <source>
        <dbReference type="EMBL" id="RAH56222.1"/>
    </source>
</evidence>
<dbReference type="GeneID" id="37167406"/>
<organism evidence="1 2">
    <name type="scientific">Aspergillus piperis CBS 112811</name>
    <dbReference type="NCBI Taxonomy" id="1448313"/>
    <lineage>
        <taxon>Eukaryota</taxon>
        <taxon>Fungi</taxon>
        <taxon>Dikarya</taxon>
        <taxon>Ascomycota</taxon>
        <taxon>Pezizomycotina</taxon>
        <taxon>Eurotiomycetes</taxon>
        <taxon>Eurotiomycetidae</taxon>
        <taxon>Eurotiales</taxon>
        <taxon>Aspergillaceae</taxon>
        <taxon>Aspergillus</taxon>
        <taxon>Aspergillus subgen. Circumdati</taxon>
    </lineage>
</organism>
<dbReference type="Proteomes" id="UP000249526">
    <property type="component" value="Unassembled WGS sequence"/>
</dbReference>
<accession>A0A8G1QZ37</accession>
<protein>
    <submittedName>
        <fullName evidence="1">Uncharacterized protein</fullName>
    </submittedName>
</protein>
<gene>
    <name evidence="1" type="ORF">BO85DRAFT_497745</name>
</gene>
<reference evidence="1 2" key="1">
    <citation type="submission" date="2018-02" db="EMBL/GenBank/DDBJ databases">
        <title>The genomes of Aspergillus section Nigri reveals drivers in fungal speciation.</title>
        <authorList>
            <consortium name="DOE Joint Genome Institute"/>
            <person name="Vesth T.C."/>
            <person name="Nybo J."/>
            <person name="Theobald S."/>
            <person name="Brandl J."/>
            <person name="Frisvad J.C."/>
            <person name="Nielsen K.F."/>
            <person name="Lyhne E.K."/>
            <person name="Kogle M.E."/>
            <person name="Kuo A."/>
            <person name="Riley R."/>
            <person name="Clum A."/>
            <person name="Nolan M."/>
            <person name="Lipzen A."/>
            <person name="Salamov A."/>
            <person name="Henrissat B."/>
            <person name="Wiebenga A."/>
            <person name="De vries R.P."/>
            <person name="Grigoriev I.V."/>
            <person name="Mortensen U.H."/>
            <person name="Andersen M.R."/>
            <person name="Baker S.E."/>
        </authorList>
    </citation>
    <scope>NUCLEOTIDE SEQUENCE [LARGE SCALE GENOMIC DNA]</scope>
    <source>
        <strain evidence="1 2">CBS 112811</strain>
    </source>
</reference>
<proteinExistence type="predicted"/>